<protein>
    <submittedName>
        <fullName evidence="1">Uncharacterized protein</fullName>
    </submittedName>
</protein>
<dbReference type="Proteomes" id="UP000297777">
    <property type="component" value="Unassembled WGS sequence"/>
</dbReference>
<gene>
    <name evidence="1" type="ORF">BTUL_0051g00170</name>
</gene>
<dbReference type="AlphaFoldDB" id="A0A4Z1EUN9"/>
<evidence type="ECO:0000313" key="1">
    <source>
        <dbReference type="EMBL" id="TGO14552.1"/>
    </source>
</evidence>
<dbReference type="EMBL" id="PQXH01000051">
    <property type="protein sequence ID" value="TGO14552.1"/>
    <property type="molecule type" value="Genomic_DNA"/>
</dbReference>
<evidence type="ECO:0000313" key="2">
    <source>
        <dbReference type="Proteomes" id="UP000297777"/>
    </source>
</evidence>
<proteinExistence type="predicted"/>
<accession>A0A4Z1EUN9</accession>
<name>A0A4Z1EUN9_9HELO</name>
<reference evidence="1 2" key="1">
    <citation type="submission" date="2017-12" db="EMBL/GenBank/DDBJ databases">
        <title>Comparative genomics of Botrytis spp.</title>
        <authorList>
            <person name="Valero-Jimenez C.A."/>
            <person name="Tapia P."/>
            <person name="Veloso J."/>
            <person name="Silva-Moreno E."/>
            <person name="Staats M."/>
            <person name="Valdes J.H."/>
            <person name="Van Kan J.A.L."/>
        </authorList>
    </citation>
    <scope>NUCLEOTIDE SEQUENCE [LARGE SCALE GENOMIC DNA]</scope>
    <source>
        <strain evidence="1 2">Bt9001</strain>
    </source>
</reference>
<sequence length="83" mass="9581">MLKFEICLDQELHLPRTLRIYCCLKLTLSSRRTMELMNPDGGSTGLDNVVFVKRIRETTKEKYNDAAEASDVAFFQFISFSKV</sequence>
<organism evidence="1 2">
    <name type="scientific">Botrytis tulipae</name>
    <dbReference type="NCBI Taxonomy" id="87230"/>
    <lineage>
        <taxon>Eukaryota</taxon>
        <taxon>Fungi</taxon>
        <taxon>Dikarya</taxon>
        <taxon>Ascomycota</taxon>
        <taxon>Pezizomycotina</taxon>
        <taxon>Leotiomycetes</taxon>
        <taxon>Helotiales</taxon>
        <taxon>Sclerotiniaceae</taxon>
        <taxon>Botrytis</taxon>
    </lineage>
</organism>
<keyword evidence="2" id="KW-1185">Reference proteome</keyword>
<comment type="caution">
    <text evidence="1">The sequence shown here is derived from an EMBL/GenBank/DDBJ whole genome shotgun (WGS) entry which is preliminary data.</text>
</comment>